<evidence type="ECO:0000256" key="5">
    <source>
        <dbReference type="ARBA" id="ARBA00022576"/>
    </source>
</evidence>
<dbReference type="GeneID" id="5325452"/>
<dbReference type="GO" id="GO:0005737">
    <property type="term" value="C:cytoplasm"/>
    <property type="evidence" value="ECO:0007669"/>
    <property type="project" value="UniProtKB-SubCell"/>
</dbReference>
<keyword evidence="12" id="KW-1185">Reference proteome</keyword>
<dbReference type="Pfam" id="PF00202">
    <property type="entry name" value="Aminotran_3"/>
    <property type="match status" value="1"/>
</dbReference>
<gene>
    <name evidence="10" type="primary">bioA</name>
    <name evidence="11" type="ordered locus">Mevan_0055</name>
</gene>
<dbReference type="eggNOG" id="arCOG00917">
    <property type="taxonomic scope" value="Archaea"/>
</dbReference>
<proteinExistence type="inferred from homology"/>
<dbReference type="OrthoDB" id="6534at2157"/>
<dbReference type="GO" id="GO:0009102">
    <property type="term" value="P:biotin biosynthetic process"/>
    <property type="evidence" value="ECO:0007669"/>
    <property type="project" value="UniProtKB-UniRule"/>
</dbReference>
<comment type="catalytic activity">
    <reaction evidence="10">
        <text>(8S)-8-amino-7-oxononanoate + S-adenosyl-L-methionine = S-adenosyl-4-methylsulfanyl-2-oxobutanoate + (7R,8S)-7,8-diammoniononanoate</text>
        <dbReference type="Rhea" id="RHEA:16861"/>
        <dbReference type="ChEBI" id="CHEBI:16490"/>
        <dbReference type="ChEBI" id="CHEBI:59789"/>
        <dbReference type="ChEBI" id="CHEBI:149468"/>
        <dbReference type="ChEBI" id="CHEBI:149469"/>
        <dbReference type="EC" id="2.6.1.62"/>
    </reaction>
</comment>
<dbReference type="SUPFAM" id="SSF53383">
    <property type="entry name" value="PLP-dependent transferases"/>
    <property type="match status" value="1"/>
</dbReference>
<dbReference type="GO" id="GO:0004015">
    <property type="term" value="F:adenosylmethionine-8-amino-7-oxononanoate transaminase activity"/>
    <property type="evidence" value="ECO:0007669"/>
    <property type="project" value="UniProtKB-UniRule"/>
</dbReference>
<dbReference type="PANTHER" id="PTHR42684:SF17">
    <property type="entry name" value="ADENOSYLMETHIONINE-8-AMINO-7-OXONONANOATE AMINOTRANSFERASE"/>
    <property type="match status" value="1"/>
</dbReference>
<comment type="pathway">
    <text evidence="10">Cofactor biosynthesis; biotin biosynthesis; 7,8-diaminononanoate from 8-amino-7-oxononanoate (SAM route): step 1/1.</text>
</comment>
<evidence type="ECO:0000256" key="1">
    <source>
        <dbReference type="ARBA" id="ARBA00001933"/>
    </source>
</evidence>
<dbReference type="InterPro" id="IPR005815">
    <property type="entry name" value="BioA"/>
</dbReference>
<dbReference type="EC" id="2.6.1.62" evidence="10"/>
<dbReference type="Gene3D" id="3.90.1150.10">
    <property type="entry name" value="Aspartate Aminotransferase, domain 1"/>
    <property type="match status" value="1"/>
</dbReference>
<comment type="function">
    <text evidence="10">Catalyzes the transfer of the alpha-amino group from S-adenosyl-L-methionine (SAM) to 7-keto-8-aminopelargonic acid (KAPA) to form 7,8-diaminopelargonic acid (DAPA). It is the only aminotransferase known to utilize SAM as an amino donor.</text>
</comment>
<evidence type="ECO:0000256" key="7">
    <source>
        <dbReference type="ARBA" id="ARBA00022691"/>
    </source>
</evidence>
<reference evidence="11" key="1">
    <citation type="submission" date="2007-06" db="EMBL/GenBank/DDBJ databases">
        <title>Complete sequence of Methanococcus vannielii SB.</title>
        <authorList>
            <consortium name="US DOE Joint Genome Institute"/>
            <person name="Copeland A."/>
            <person name="Lucas S."/>
            <person name="Lapidus A."/>
            <person name="Barry K."/>
            <person name="Glavina del Rio T."/>
            <person name="Dalin E."/>
            <person name="Tice H."/>
            <person name="Pitluck S."/>
            <person name="Chain P."/>
            <person name="Malfatti S."/>
            <person name="Shin M."/>
            <person name="Vergez L."/>
            <person name="Schmutz J."/>
            <person name="Larimer F."/>
            <person name="Land M."/>
            <person name="Hauser L."/>
            <person name="Kyrpides N."/>
            <person name="Anderson I."/>
            <person name="Sieprawska-Lupa M."/>
            <person name="Whitman W.B."/>
            <person name="Richardson P."/>
        </authorList>
    </citation>
    <scope>NUCLEOTIDE SEQUENCE [LARGE SCALE GENOMIC DNA]</scope>
    <source>
        <strain evidence="11">SB</strain>
    </source>
</reference>
<comment type="subcellular location">
    <subcellularLocation>
        <location evidence="2 10">Cytoplasm</location>
    </subcellularLocation>
</comment>
<feature type="binding site" evidence="10">
    <location>
        <position position="266"/>
    </location>
    <ligand>
        <name>pyridoxal 5'-phosphate</name>
        <dbReference type="ChEBI" id="CHEBI:597326"/>
    </ligand>
</feature>
<evidence type="ECO:0000256" key="8">
    <source>
        <dbReference type="ARBA" id="ARBA00022756"/>
    </source>
</evidence>
<feature type="binding site" evidence="10">
    <location>
        <position position="298"/>
    </location>
    <ligand>
        <name>substrate</name>
    </ligand>
</feature>
<evidence type="ECO:0000256" key="3">
    <source>
        <dbReference type="ARBA" id="ARBA00011738"/>
    </source>
</evidence>
<dbReference type="HOGENOM" id="CLU_016922_4_3_2"/>
<dbReference type="Gene3D" id="3.40.640.10">
    <property type="entry name" value="Type I PLP-dependent aspartate aminotransferase-like (Major domain)"/>
    <property type="match status" value="1"/>
</dbReference>
<dbReference type="PIRSF" id="PIRSF000521">
    <property type="entry name" value="Transaminase_4ab_Lys_Orn"/>
    <property type="match status" value="1"/>
</dbReference>
<dbReference type="GO" id="GO:0030170">
    <property type="term" value="F:pyridoxal phosphate binding"/>
    <property type="evidence" value="ECO:0007669"/>
    <property type="project" value="UniProtKB-UniRule"/>
</dbReference>
<dbReference type="Proteomes" id="UP000001107">
    <property type="component" value="Chromosome"/>
</dbReference>
<comment type="caution">
    <text evidence="10">Lacks conserved residue(s) required for the propagation of feature annotation.</text>
</comment>
<feature type="binding site" evidence="10">
    <location>
        <begin position="120"/>
        <end position="121"/>
    </location>
    <ligand>
        <name>pyridoxal 5'-phosphate</name>
        <dbReference type="ChEBI" id="CHEBI:597326"/>
    </ligand>
</feature>
<evidence type="ECO:0000256" key="6">
    <source>
        <dbReference type="ARBA" id="ARBA00022679"/>
    </source>
</evidence>
<dbReference type="AlphaFoldDB" id="A6UN97"/>
<feature type="site" description="Participates in the substrate recognition with KAPA and in a stacking interaction with the adenine ring of SAM" evidence="10">
    <location>
        <position position="23"/>
    </location>
</feature>
<dbReference type="EMBL" id="CP000742">
    <property type="protein sequence ID" value="ABR53969.1"/>
    <property type="molecule type" value="Genomic_DNA"/>
</dbReference>
<dbReference type="STRING" id="406327.Mevan_0055"/>
<dbReference type="KEGG" id="mvn:Mevan_0055"/>
<keyword evidence="9 10" id="KW-0663">Pyridoxal phosphate</keyword>
<keyword evidence="7 10" id="KW-0949">S-adenosyl-L-methionine</keyword>
<feature type="binding site" evidence="10">
    <location>
        <position position="153"/>
    </location>
    <ligand>
        <name>substrate</name>
    </ligand>
</feature>
<protein>
    <recommendedName>
        <fullName evidence="10">Adenosylmethionine-8-amino-7-oxononanoate aminotransferase</fullName>
        <ecNumber evidence="10">2.6.1.62</ecNumber>
    </recommendedName>
    <alternativeName>
        <fullName evidence="10">7,8-diamino-pelargonic acid aminotransferase</fullName>
        <shortName evidence="10">DAPA AT</shortName>
        <shortName evidence="10">DAPA aminotransferase</shortName>
    </alternativeName>
    <alternativeName>
        <fullName evidence="10">7,8-diaminononanoate synthase</fullName>
        <shortName evidence="10">DANS</shortName>
    </alternativeName>
    <alternativeName>
        <fullName evidence="10">Diaminopelargonic acid synthase</fullName>
    </alternativeName>
</protein>
<dbReference type="InterPro" id="IPR015421">
    <property type="entry name" value="PyrdxlP-dep_Trfase_major"/>
</dbReference>
<feature type="binding site" evidence="10">
    <location>
        <position position="333"/>
    </location>
    <ligand>
        <name>substrate</name>
    </ligand>
</feature>
<sequence>MENRNYSNEELKKFDKEYVWHPFTQMKEYQEGNPLLIEKGEGIYLIDVDGKKYMDAVSSIWCNFFGHSEKRIIDAIYNQALKIGHSTQLGCGNVPSAILAKRYVDFSPKQFTKVFFSEDGAEAVEIAVKMAFEYCKLKGFSNKTKFVSVKEGYHGDTIGTMSVGGSELFHGCFKPLLFDGYHASTPYCYRCKYYDFKDTDERNKLGCEMKCLLEMKELIKTHKNEIFCVILEAGVMGSAGMIPYPKGYIEGVAELCKELDIILILDEIATFGRLGRVFYSDLDELKELEKPDILCLGKGITGGYLPLALTLATDKIYKEFLGTFDECKQLFHGHTYSGNQITCASAIETLNILEETNICKEIRPNIEFLHERLDKLKELAPVGDIRKSGYMIGIELVKYKETKEPYDYGYKAGYKVAERLLEKGIYIRPIGNTLIFVLPLVIKLSEIEFLCKKIYESISELLAEKIL</sequence>
<evidence type="ECO:0000256" key="4">
    <source>
        <dbReference type="ARBA" id="ARBA00022490"/>
    </source>
</evidence>
<name>A6UN97_METVS</name>
<feature type="binding site" evidence="10">
    <location>
        <begin position="334"/>
        <end position="335"/>
    </location>
    <ligand>
        <name>pyridoxal 5'-phosphate</name>
        <dbReference type="ChEBI" id="CHEBI:597326"/>
    </ligand>
</feature>
<keyword evidence="4 10" id="KW-0963">Cytoplasm</keyword>
<dbReference type="HAMAP" id="MF_00834">
    <property type="entry name" value="BioA"/>
    <property type="match status" value="1"/>
</dbReference>
<keyword evidence="6 10" id="KW-0808">Transferase</keyword>
<comment type="cofactor">
    <cofactor evidence="1 10">
        <name>pyridoxal 5'-phosphate</name>
        <dbReference type="ChEBI" id="CHEBI:597326"/>
    </cofactor>
</comment>
<feature type="modified residue" description="N6-(pyridoxal phosphate)lysine" evidence="10">
    <location>
        <position position="298"/>
    </location>
</feature>
<feature type="binding site" evidence="10">
    <location>
        <position position="428"/>
    </location>
    <ligand>
        <name>substrate</name>
    </ligand>
</feature>
<dbReference type="CDD" id="cd00610">
    <property type="entry name" value="OAT_like"/>
    <property type="match status" value="1"/>
</dbReference>
<dbReference type="InterPro" id="IPR015424">
    <property type="entry name" value="PyrdxlP-dep_Trfase"/>
</dbReference>
<dbReference type="RefSeq" id="WP_011971873.1">
    <property type="nucleotide sequence ID" value="NC_009634.1"/>
</dbReference>
<dbReference type="FunFam" id="3.40.640.10:FF:000078">
    <property type="entry name" value="Adenosylmethionine-8-amino-7-oxononanoate aminotransferase"/>
    <property type="match status" value="1"/>
</dbReference>
<dbReference type="UniPathway" id="UPA00078">
    <property type="reaction ID" value="UER00160"/>
</dbReference>
<dbReference type="PANTHER" id="PTHR42684">
    <property type="entry name" value="ADENOSYLMETHIONINE-8-AMINO-7-OXONONANOATE AMINOTRANSFERASE"/>
    <property type="match status" value="1"/>
</dbReference>
<comment type="subunit">
    <text evidence="3 10">Homodimer.</text>
</comment>
<evidence type="ECO:0000313" key="11">
    <source>
        <dbReference type="EMBL" id="ABR53969.1"/>
    </source>
</evidence>
<dbReference type="InterPro" id="IPR015422">
    <property type="entry name" value="PyrdxlP-dep_Trfase_small"/>
</dbReference>
<keyword evidence="5 10" id="KW-0032">Aminotransferase</keyword>
<organism evidence="11 12">
    <name type="scientific">Methanococcus vannielii (strain ATCC 35089 / DSM 1224 / JCM 13029 / OCM 148 / SB)</name>
    <dbReference type="NCBI Taxonomy" id="406327"/>
    <lineage>
        <taxon>Archaea</taxon>
        <taxon>Methanobacteriati</taxon>
        <taxon>Methanobacteriota</taxon>
        <taxon>Methanomada group</taxon>
        <taxon>Methanococci</taxon>
        <taxon>Methanococcales</taxon>
        <taxon>Methanococcaceae</taxon>
        <taxon>Methanococcus</taxon>
    </lineage>
</organism>
<evidence type="ECO:0000256" key="9">
    <source>
        <dbReference type="ARBA" id="ARBA00022898"/>
    </source>
</evidence>
<evidence type="ECO:0000313" key="12">
    <source>
        <dbReference type="Proteomes" id="UP000001107"/>
    </source>
</evidence>
<dbReference type="NCBIfam" id="TIGR00508">
    <property type="entry name" value="bioA"/>
    <property type="match status" value="1"/>
</dbReference>
<evidence type="ECO:0000256" key="2">
    <source>
        <dbReference type="ARBA" id="ARBA00004496"/>
    </source>
</evidence>
<dbReference type="InterPro" id="IPR005814">
    <property type="entry name" value="Aminotrans_3"/>
</dbReference>
<keyword evidence="8 10" id="KW-0093">Biotin biosynthesis</keyword>
<comment type="similarity">
    <text evidence="10">Belongs to the class-III pyridoxal-phosphate-dependent aminotransferase family. BioA subfamily.</text>
</comment>
<evidence type="ECO:0000256" key="10">
    <source>
        <dbReference type="HAMAP-Rule" id="MF_00834"/>
    </source>
</evidence>
<accession>A6UN97</accession>